<dbReference type="InterPro" id="IPR031157">
    <property type="entry name" value="G_TR_CS"/>
</dbReference>
<dbReference type="InterPro" id="IPR053905">
    <property type="entry name" value="EF-G-like_DII"/>
</dbReference>
<keyword evidence="3 9" id="KW-0963">Cytoplasm</keyword>
<evidence type="ECO:0000256" key="1">
    <source>
        <dbReference type="ARBA" id="ARBA00004496"/>
    </source>
</evidence>
<evidence type="ECO:0000256" key="4">
    <source>
        <dbReference type="ARBA" id="ARBA00022741"/>
    </source>
</evidence>
<dbReference type="Proteomes" id="UP000321567">
    <property type="component" value="Unassembled WGS sequence"/>
</dbReference>
<dbReference type="GO" id="GO:0016149">
    <property type="term" value="F:translation release factor activity, codon specific"/>
    <property type="evidence" value="ECO:0007669"/>
    <property type="project" value="UniProtKB-UniRule"/>
</dbReference>
<dbReference type="FunFam" id="2.40.30.10:FF:000040">
    <property type="entry name" value="Peptide chain release factor 3"/>
    <property type="match status" value="1"/>
</dbReference>
<dbReference type="InterPro" id="IPR041732">
    <property type="entry name" value="RF3_GTP-bd"/>
</dbReference>
<feature type="binding site" evidence="9">
    <location>
        <begin position="99"/>
        <end position="103"/>
    </location>
    <ligand>
        <name>GTP</name>
        <dbReference type="ChEBI" id="CHEBI:37565"/>
    </ligand>
</feature>
<dbReference type="NCBIfam" id="TIGR00231">
    <property type="entry name" value="small_GTP"/>
    <property type="match status" value="1"/>
</dbReference>
<dbReference type="PROSITE" id="PS00301">
    <property type="entry name" value="G_TR_1"/>
    <property type="match status" value="1"/>
</dbReference>
<dbReference type="GO" id="GO:0005829">
    <property type="term" value="C:cytosol"/>
    <property type="evidence" value="ECO:0007669"/>
    <property type="project" value="TreeGrafter"/>
</dbReference>
<dbReference type="SUPFAM" id="SSF52540">
    <property type="entry name" value="P-loop containing nucleoside triphosphate hydrolases"/>
    <property type="match status" value="1"/>
</dbReference>
<dbReference type="SUPFAM" id="SSF50447">
    <property type="entry name" value="Translation proteins"/>
    <property type="match status" value="1"/>
</dbReference>
<keyword evidence="4 9" id="KW-0547">Nucleotide-binding</keyword>
<feature type="binding site" evidence="9">
    <location>
        <begin position="31"/>
        <end position="38"/>
    </location>
    <ligand>
        <name>GTP</name>
        <dbReference type="ChEBI" id="CHEBI:37565"/>
    </ligand>
</feature>
<dbReference type="GO" id="GO:0006449">
    <property type="term" value="P:regulation of translational termination"/>
    <property type="evidence" value="ECO:0007669"/>
    <property type="project" value="UniProtKB-UniRule"/>
</dbReference>
<proteinExistence type="inferred from homology"/>
<dbReference type="PROSITE" id="PS51722">
    <property type="entry name" value="G_TR_2"/>
    <property type="match status" value="1"/>
</dbReference>
<accession>A0A512H9D8</accession>
<dbReference type="NCBIfam" id="TIGR00503">
    <property type="entry name" value="prfC"/>
    <property type="match status" value="1"/>
</dbReference>
<comment type="function">
    <text evidence="7 9">Increases the formation of ribosomal termination complexes and stimulates activities of RF-1 and RF-2. It binds guanine nucleotides and has strong preference for UGA stop codons. It may interact directly with the ribosome. The stimulation of RF-1 and RF-2 is significantly reduced by GTP and GDP, but not by GMP.</text>
</comment>
<evidence type="ECO:0000256" key="7">
    <source>
        <dbReference type="ARBA" id="ARBA00025017"/>
    </source>
</evidence>
<dbReference type="PANTHER" id="PTHR43556:SF2">
    <property type="entry name" value="PEPTIDE CHAIN RELEASE FACTOR RF3"/>
    <property type="match status" value="1"/>
</dbReference>
<dbReference type="Gene3D" id="3.40.50.300">
    <property type="entry name" value="P-loop containing nucleotide triphosphate hydrolases"/>
    <property type="match status" value="1"/>
</dbReference>
<dbReference type="InterPro" id="IPR000795">
    <property type="entry name" value="T_Tr_GTP-bd_dom"/>
</dbReference>
<dbReference type="NCBIfam" id="NF001964">
    <property type="entry name" value="PRK00741.1"/>
    <property type="match status" value="1"/>
</dbReference>
<keyword evidence="6 9" id="KW-0342">GTP-binding</keyword>
<evidence type="ECO:0000256" key="3">
    <source>
        <dbReference type="ARBA" id="ARBA00022490"/>
    </source>
</evidence>
<dbReference type="InterPro" id="IPR027417">
    <property type="entry name" value="P-loop_NTPase"/>
</dbReference>
<name>A0A512H9D8_9PROT</name>
<dbReference type="AlphaFoldDB" id="A0A512H9D8"/>
<feature type="binding site" evidence="9">
    <location>
        <begin position="153"/>
        <end position="156"/>
    </location>
    <ligand>
        <name>GTP</name>
        <dbReference type="ChEBI" id="CHEBI:37565"/>
    </ligand>
</feature>
<organism evidence="11 12">
    <name type="scientific">Pararhodospirillum oryzae</name>
    <dbReference type="NCBI Taxonomy" id="478448"/>
    <lineage>
        <taxon>Bacteria</taxon>
        <taxon>Pseudomonadati</taxon>
        <taxon>Pseudomonadota</taxon>
        <taxon>Alphaproteobacteria</taxon>
        <taxon>Rhodospirillales</taxon>
        <taxon>Rhodospirillaceae</taxon>
        <taxon>Pararhodospirillum</taxon>
    </lineage>
</organism>
<gene>
    <name evidence="9 11" type="primary">prfC</name>
    <name evidence="11" type="ORF">ROR02_21960</name>
</gene>
<dbReference type="GO" id="GO:0016150">
    <property type="term" value="F:translation release factor activity, codon nonspecific"/>
    <property type="evidence" value="ECO:0007669"/>
    <property type="project" value="TreeGrafter"/>
</dbReference>
<dbReference type="EMBL" id="BJZO01000059">
    <property type="protein sequence ID" value="GEO82065.1"/>
    <property type="molecule type" value="Genomic_DNA"/>
</dbReference>
<dbReference type="Gene3D" id="3.30.70.3280">
    <property type="entry name" value="Peptide chain release factor 3, domain III"/>
    <property type="match status" value="1"/>
</dbReference>
<evidence type="ECO:0000259" key="10">
    <source>
        <dbReference type="PROSITE" id="PS51722"/>
    </source>
</evidence>
<dbReference type="Gene3D" id="2.40.30.10">
    <property type="entry name" value="Translation factors"/>
    <property type="match status" value="1"/>
</dbReference>
<comment type="caution">
    <text evidence="11">The sequence shown here is derived from an EMBL/GenBank/DDBJ whole genome shotgun (WGS) entry which is preliminary data.</text>
</comment>
<protein>
    <recommendedName>
        <fullName evidence="8 9">Peptide chain release factor 3</fullName>
        <shortName evidence="9">RF-3</shortName>
    </recommendedName>
</protein>
<evidence type="ECO:0000256" key="5">
    <source>
        <dbReference type="ARBA" id="ARBA00022917"/>
    </source>
</evidence>
<keyword evidence="12" id="KW-1185">Reference proteome</keyword>
<evidence type="ECO:0000313" key="11">
    <source>
        <dbReference type="EMBL" id="GEO82065.1"/>
    </source>
</evidence>
<dbReference type="InterPro" id="IPR032090">
    <property type="entry name" value="RF3_C"/>
</dbReference>
<dbReference type="GO" id="GO:0005525">
    <property type="term" value="F:GTP binding"/>
    <property type="evidence" value="ECO:0007669"/>
    <property type="project" value="UniProtKB-UniRule"/>
</dbReference>
<evidence type="ECO:0000256" key="8">
    <source>
        <dbReference type="ARBA" id="ARBA00073639"/>
    </source>
</evidence>
<dbReference type="InterPro" id="IPR009000">
    <property type="entry name" value="Transl_B-barrel_sf"/>
</dbReference>
<dbReference type="GO" id="GO:0003924">
    <property type="term" value="F:GTPase activity"/>
    <property type="evidence" value="ECO:0007669"/>
    <property type="project" value="InterPro"/>
</dbReference>
<dbReference type="HAMAP" id="MF_00072">
    <property type="entry name" value="Rel_fac_3"/>
    <property type="match status" value="1"/>
</dbReference>
<feature type="domain" description="Tr-type G" evidence="10">
    <location>
        <begin position="22"/>
        <end position="292"/>
    </location>
</feature>
<dbReference type="InterPro" id="IPR035647">
    <property type="entry name" value="EFG_III/V"/>
</dbReference>
<dbReference type="InterPro" id="IPR038467">
    <property type="entry name" value="RF3_dom_3_sf"/>
</dbReference>
<evidence type="ECO:0000313" key="12">
    <source>
        <dbReference type="Proteomes" id="UP000321567"/>
    </source>
</evidence>
<dbReference type="Pfam" id="PF00009">
    <property type="entry name" value="GTP_EFTU"/>
    <property type="match status" value="1"/>
</dbReference>
<dbReference type="CDD" id="cd04169">
    <property type="entry name" value="RF3"/>
    <property type="match status" value="1"/>
</dbReference>
<reference evidence="11 12" key="1">
    <citation type="submission" date="2019-07" db="EMBL/GenBank/DDBJ databases">
        <title>Whole genome shotgun sequence of Rhodospirillum oryzae NBRC 107573.</title>
        <authorList>
            <person name="Hosoyama A."/>
            <person name="Uohara A."/>
            <person name="Ohji S."/>
            <person name="Ichikawa N."/>
        </authorList>
    </citation>
    <scope>NUCLEOTIDE SEQUENCE [LARGE SCALE GENOMIC DNA]</scope>
    <source>
        <strain evidence="11 12">NBRC 107573</strain>
    </source>
</reference>
<dbReference type="Pfam" id="PF22042">
    <property type="entry name" value="EF-G_D2"/>
    <property type="match status" value="1"/>
</dbReference>
<dbReference type="Pfam" id="PF16658">
    <property type="entry name" value="RF3_C"/>
    <property type="match status" value="1"/>
</dbReference>
<comment type="subcellular location">
    <subcellularLocation>
        <location evidence="1 9">Cytoplasm</location>
    </subcellularLocation>
</comment>
<evidence type="ECO:0000256" key="9">
    <source>
        <dbReference type="HAMAP-Rule" id="MF_00072"/>
    </source>
</evidence>
<dbReference type="CDD" id="cd16259">
    <property type="entry name" value="RF3_III"/>
    <property type="match status" value="1"/>
</dbReference>
<dbReference type="FunFam" id="3.40.50.300:FF:000542">
    <property type="entry name" value="Peptide chain release factor 3"/>
    <property type="match status" value="1"/>
</dbReference>
<dbReference type="InterPro" id="IPR004548">
    <property type="entry name" value="PrfC"/>
</dbReference>
<comment type="similarity">
    <text evidence="2 9">Belongs to the TRAFAC class translation factor GTPase superfamily. Classic translation factor GTPase family. PrfC subfamily.</text>
</comment>
<keyword evidence="5 9" id="KW-0648">Protein biosynthesis</keyword>
<sequence>MLVFSTRPSLGIPMIAIADEIQRRRTFAIISHPDAGKTTLTEKLLLFGGAIQLAGAVKARGEARRARSDWMKVEQERGISVASSVMSFEYAGHAFNLLDTPGHEDFSEDTYRTLTAVDSAVMVIDAAKGIEEQTRKLFEVCRLRDVPIITFINKLDRDGQEPFTLLDEIEQTLALDVTPASWPIGMGRDFLGCYDLIHDRLVMMEKGTKGALPHEGEACEGLNDPRLDARLPDHAVAKLREEVEMARALCQPLDVDSYRAGHLSPVFFGSAVNNFGVRELLAGLTRMAPSPRPQPTASRDIHPQENKVTGFVFKIQANMDPKHRDRIAFVRLCSGHFKRGMKLTHVRTGKQLTMHNPTLFLAQDREVAEEAFAGDILGVPNHGQLRIGDALTEGEGLRFTGIPSFAPELLQKARPLDPLRAKHLGRALQQLAEEGAARVFRPVIGTDWIVGVVGALQFDVLADRIRTEYDVPVMFEPTTLYTARWVSADDSALLKRFVDSNQGALAEDHDGDPVFLARNAWHLERAAEDYPKIHFHKTKEQTL</sequence>
<dbReference type="FunFam" id="3.30.70.3280:FF:000001">
    <property type="entry name" value="Peptide chain release factor 3"/>
    <property type="match status" value="1"/>
</dbReference>
<dbReference type="SUPFAM" id="SSF54980">
    <property type="entry name" value="EF-G C-terminal domain-like"/>
    <property type="match status" value="1"/>
</dbReference>
<dbReference type="PRINTS" id="PR00315">
    <property type="entry name" value="ELONGATNFCT"/>
</dbReference>
<dbReference type="PANTHER" id="PTHR43556">
    <property type="entry name" value="PEPTIDE CHAIN RELEASE FACTOR RF3"/>
    <property type="match status" value="1"/>
</dbReference>
<dbReference type="InterPro" id="IPR005225">
    <property type="entry name" value="Small_GTP-bd"/>
</dbReference>
<evidence type="ECO:0000256" key="6">
    <source>
        <dbReference type="ARBA" id="ARBA00023134"/>
    </source>
</evidence>
<evidence type="ECO:0000256" key="2">
    <source>
        <dbReference type="ARBA" id="ARBA00009978"/>
    </source>
</evidence>
<dbReference type="GO" id="GO:0097216">
    <property type="term" value="F:guanosine tetraphosphate binding"/>
    <property type="evidence" value="ECO:0007669"/>
    <property type="project" value="UniProtKB-ARBA"/>
</dbReference>